<dbReference type="InterPro" id="IPR000301">
    <property type="entry name" value="Tetraspanin_animals"/>
</dbReference>
<evidence type="ECO:0000313" key="8">
    <source>
        <dbReference type="EMBL" id="KAK6188365.1"/>
    </source>
</evidence>
<dbReference type="PROSITE" id="PS00421">
    <property type="entry name" value="TM4_1"/>
    <property type="match status" value="1"/>
</dbReference>
<evidence type="ECO:0000256" key="7">
    <source>
        <dbReference type="RuleBase" id="RU361218"/>
    </source>
</evidence>
<sequence length="253" mass="27673">MASGCTVTSKICMIIVGITFWGAAATLCFVGSWVYSTYSHFDELTEASLTLVPASIIIAGGIFMFIIGLLGCIAACKESKCLLAIFFSLILVVFMAEVTAGIMGYVYRHEVKQTVSDGLNNSINRYNETLQKTQLDYVQQELHCCGIQNASDWSHSISWGHEHPNQVPTSCCRNETCTMNGTLVPRDPAIFNDGCLSLLENKFNTNLVYIAGIAVAFAVIQILGLICACILLCRSQEVRYETLVGAERNGLRV</sequence>
<accession>A0AAN8PY84</accession>
<comment type="caution">
    <text evidence="8">The sequence shown here is derived from an EMBL/GenBank/DDBJ whole genome shotgun (WGS) entry which is preliminary data.</text>
</comment>
<organism evidence="8 9">
    <name type="scientific">Patella caerulea</name>
    <name type="common">Rayed Mediterranean limpet</name>
    <dbReference type="NCBI Taxonomy" id="87958"/>
    <lineage>
        <taxon>Eukaryota</taxon>
        <taxon>Metazoa</taxon>
        <taxon>Spiralia</taxon>
        <taxon>Lophotrochozoa</taxon>
        <taxon>Mollusca</taxon>
        <taxon>Gastropoda</taxon>
        <taxon>Patellogastropoda</taxon>
        <taxon>Patelloidea</taxon>
        <taxon>Patellidae</taxon>
        <taxon>Patella</taxon>
    </lineage>
</organism>
<feature type="transmembrane region" description="Helical" evidence="7">
    <location>
        <begin position="83"/>
        <end position="107"/>
    </location>
</feature>
<dbReference type="SUPFAM" id="SSF48652">
    <property type="entry name" value="Tetraspanin"/>
    <property type="match status" value="1"/>
</dbReference>
<keyword evidence="3 7" id="KW-0812">Transmembrane</keyword>
<gene>
    <name evidence="8" type="ORF">SNE40_004551</name>
</gene>
<dbReference type="PANTHER" id="PTHR19282:SF48">
    <property type="entry name" value="TETRASPANIN-3"/>
    <property type="match status" value="1"/>
</dbReference>
<comment type="similarity">
    <text evidence="2 7">Belongs to the tetraspanin (TM4SF) family.</text>
</comment>
<evidence type="ECO:0000256" key="2">
    <source>
        <dbReference type="ARBA" id="ARBA00006840"/>
    </source>
</evidence>
<comment type="subcellular location">
    <subcellularLocation>
        <location evidence="1 7">Membrane</location>
        <topology evidence="1 7">Multi-pass membrane protein</topology>
    </subcellularLocation>
</comment>
<evidence type="ECO:0000256" key="1">
    <source>
        <dbReference type="ARBA" id="ARBA00004141"/>
    </source>
</evidence>
<evidence type="ECO:0000256" key="4">
    <source>
        <dbReference type="ARBA" id="ARBA00022989"/>
    </source>
</evidence>
<evidence type="ECO:0000256" key="5">
    <source>
        <dbReference type="ARBA" id="ARBA00023136"/>
    </source>
</evidence>
<keyword evidence="9" id="KW-1185">Reference proteome</keyword>
<dbReference type="EMBL" id="JAZGQO010000003">
    <property type="protein sequence ID" value="KAK6188365.1"/>
    <property type="molecule type" value="Genomic_DNA"/>
</dbReference>
<keyword evidence="5 7" id="KW-0472">Membrane</keyword>
<evidence type="ECO:0000313" key="9">
    <source>
        <dbReference type="Proteomes" id="UP001347796"/>
    </source>
</evidence>
<dbReference type="InterPro" id="IPR018503">
    <property type="entry name" value="Tetraspanin_CS"/>
</dbReference>
<dbReference type="Gene3D" id="1.10.1450.10">
    <property type="entry name" value="Tetraspanin"/>
    <property type="match status" value="1"/>
</dbReference>
<dbReference type="PRINTS" id="PR00259">
    <property type="entry name" value="TMFOUR"/>
</dbReference>
<name>A0AAN8PY84_PATCE</name>
<dbReference type="InterPro" id="IPR018499">
    <property type="entry name" value="Tetraspanin/Peripherin"/>
</dbReference>
<feature type="transmembrane region" description="Helical" evidence="7">
    <location>
        <begin position="55"/>
        <end position="76"/>
    </location>
</feature>
<protein>
    <recommendedName>
        <fullName evidence="7">Tetraspanin</fullName>
    </recommendedName>
</protein>
<evidence type="ECO:0000256" key="6">
    <source>
        <dbReference type="PIRSR" id="PIRSR002419-1"/>
    </source>
</evidence>
<feature type="transmembrane region" description="Helical" evidence="7">
    <location>
        <begin position="207"/>
        <end position="233"/>
    </location>
</feature>
<keyword evidence="6" id="KW-1015">Disulfide bond</keyword>
<feature type="disulfide bond" evidence="6">
    <location>
        <begin position="145"/>
        <end position="172"/>
    </location>
</feature>
<dbReference type="PIRSF" id="PIRSF002419">
    <property type="entry name" value="Tetraspanin"/>
    <property type="match status" value="1"/>
</dbReference>
<dbReference type="GO" id="GO:0005886">
    <property type="term" value="C:plasma membrane"/>
    <property type="evidence" value="ECO:0007669"/>
    <property type="project" value="TreeGrafter"/>
</dbReference>
<dbReference type="PANTHER" id="PTHR19282">
    <property type="entry name" value="TETRASPANIN"/>
    <property type="match status" value="1"/>
</dbReference>
<reference evidence="8 9" key="1">
    <citation type="submission" date="2024-01" db="EMBL/GenBank/DDBJ databases">
        <title>The genome of the rayed Mediterranean limpet Patella caerulea (Linnaeus, 1758).</title>
        <authorList>
            <person name="Anh-Thu Weber A."/>
            <person name="Halstead-Nussloch G."/>
        </authorList>
    </citation>
    <scope>NUCLEOTIDE SEQUENCE [LARGE SCALE GENOMIC DNA]</scope>
    <source>
        <strain evidence="8">AATW-2023a</strain>
        <tissue evidence="8">Whole specimen</tissue>
    </source>
</reference>
<proteinExistence type="inferred from homology"/>
<keyword evidence="4 7" id="KW-1133">Transmembrane helix</keyword>
<evidence type="ECO:0000256" key="3">
    <source>
        <dbReference type="ARBA" id="ARBA00022692"/>
    </source>
</evidence>
<dbReference type="Proteomes" id="UP001347796">
    <property type="component" value="Unassembled WGS sequence"/>
</dbReference>
<dbReference type="InterPro" id="IPR008952">
    <property type="entry name" value="Tetraspanin_EC2_sf"/>
</dbReference>
<feature type="transmembrane region" description="Helical" evidence="7">
    <location>
        <begin position="12"/>
        <end position="35"/>
    </location>
</feature>
<dbReference type="AlphaFoldDB" id="A0AAN8PY84"/>
<dbReference type="Pfam" id="PF00335">
    <property type="entry name" value="Tetraspanin"/>
    <property type="match status" value="1"/>
</dbReference>